<dbReference type="Proteomes" id="UP001323798">
    <property type="component" value="Chromosome"/>
</dbReference>
<keyword evidence="2" id="KW-1185">Reference proteome</keyword>
<evidence type="ECO:0000313" key="2">
    <source>
        <dbReference type="Proteomes" id="UP001323798"/>
    </source>
</evidence>
<protein>
    <submittedName>
        <fullName evidence="1">ATP-dependent endonuclease</fullName>
    </submittedName>
</protein>
<gene>
    <name evidence="1" type="ORF">SM116_13005</name>
</gene>
<keyword evidence="1" id="KW-0378">Hydrolase</keyword>
<proteinExistence type="predicted"/>
<reference evidence="1 2" key="1">
    <citation type="submission" date="2023-11" db="EMBL/GenBank/DDBJ databases">
        <title>Genome sequence of Microbacterium rhizosphaerae KACC 19337.</title>
        <authorList>
            <person name="Choi H."/>
            <person name="Kim S."/>
            <person name="Kim Y."/>
            <person name="Kwon S.-W."/>
            <person name="Heo J."/>
        </authorList>
    </citation>
    <scope>NUCLEOTIDE SEQUENCE [LARGE SCALE GENOMIC DNA]</scope>
    <source>
        <strain evidence="1 2">KACC 19337</strain>
    </source>
</reference>
<accession>A0ABZ0SKJ7</accession>
<dbReference type="RefSeq" id="WP_320941403.1">
    <property type="nucleotide sequence ID" value="NZ_BAABEU010000006.1"/>
</dbReference>
<dbReference type="GO" id="GO:0004519">
    <property type="term" value="F:endonuclease activity"/>
    <property type="evidence" value="ECO:0007669"/>
    <property type="project" value="UniProtKB-KW"/>
</dbReference>
<keyword evidence="1" id="KW-0540">Nuclease</keyword>
<keyword evidence="1" id="KW-0255">Endonuclease</keyword>
<name>A0ABZ0SKJ7_9MICO</name>
<evidence type="ECO:0000313" key="1">
    <source>
        <dbReference type="EMBL" id="WPR88684.1"/>
    </source>
</evidence>
<organism evidence="1 2">
    <name type="scientific">Microbacterium rhizosphaerae</name>
    <dbReference type="NCBI Taxonomy" id="1678237"/>
    <lineage>
        <taxon>Bacteria</taxon>
        <taxon>Bacillati</taxon>
        <taxon>Actinomycetota</taxon>
        <taxon>Actinomycetes</taxon>
        <taxon>Micrococcales</taxon>
        <taxon>Microbacteriaceae</taxon>
        <taxon>Microbacterium</taxon>
    </lineage>
</organism>
<sequence>MEASLMAVIIVEGESDRVTLEVLSARMGIALPTIVAAGGASGVRRAVSDLSDASIVGLVDVDERAQFERVIERVFVCDPDLEGELVRALGIDGVVSVIAAEGELESFRRLQNQPAQRGRPVEAQLARFFGGRSGNKYRYARLLAAAVPLERIPAPLEGIIRAAAVAPPPSE</sequence>
<dbReference type="EMBL" id="CP139368">
    <property type="protein sequence ID" value="WPR88684.1"/>
    <property type="molecule type" value="Genomic_DNA"/>
</dbReference>